<dbReference type="SUPFAM" id="SSF56235">
    <property type="entry name" value="N-terminal nucleophile aminohydrolases (Ntn hydrolases)"/>
    <property type="match status" value="1"/>
</dbReference>
<dbReference type="EMBL" id="VWSH01000001">
    <property type="protein sequence ID" value="KAA5537469.1"/>
    <property type="molecule type" value="Genomic_DNA"/>
</dbReference>
<comment type="caution">
    <text evidence="4">The sequence shown here is derived from an EMBL/GenBank/DDBJ whole genome shotgun (WGS) entry which is preliminary data.</text>
</comment>
<dbReference type="GO" id="GO:0005737">
    <property type="term" value="C:cytoplasm"/>
    <property type="evidence" value="ECO:0007669"/>
    <property type="project" value="TreeGrafter"/>
</dbReference>
<evidence type="ECO:0000256" key="1">
    <source>
        <dbReference type="PIRSR" id="PIRSR600246-1"/>
    </source>
</evidence>
<accession>A0A5M6CW49</accession>
<feature type="active site" description="Nucleophile" evidence="1">
    <location>
        <position position="204"/>
    </location>
</feature>
<evidence type="ECO:0000256" key="2">
    <source>
        <dbReference type="PIRSR" id="PIRSR600246-2"/>
    </source>
</evidence>
<dbReference type="RefSeq" id="WP_150032045.1">
    <property type="nucleotide sequence ID" value="NZ_VWSH01000001.1"/>
</dbReference>
<reference evidence="4 5" key="1">
    <citation type="submission" date="2019-09" db="EMBL/GenBank/DDBJ databases">
        <title>Genome sequence and assembly of Taibaiella sp.</title>
        <authorList>
            <person name="Chhetri G."/>
        </authorList>
    </citation>
    <scope>NUCLEOTIDE SEQUENCE [LARGE SCALE GENOMIC DNA]</scope>
    <source>
        <strain evidence="4 5">KVB11</strain>
    </source>
</reference>
<dbReference type="Gene3D" id="3.60.20.30">
    <property type="entry name" value="(Glycosyl)asparaginase"/>
    <property type="match status" value="1"/>
</dbReference>
<dbReference type="GO" id="GO:0016811">
    <property type="term" value="F:hydrolase activity, acting on carbon-nitrogen (but not peptide) bonds, in linear amides"/>
    <property type="evidence" value="ECO:0007669"/>
    <property type="project" value="UniProtKB-ARBA"/>
</dbReference>
<sequence length="345" mass="36922">MLTRRKFLQATAYTSLTGFISLKLSSCLPHSAPDKKNLPIVISTWDAGIEANKAAWDVLSHNGRALDAVEKGVMVTEASNSCCVGLNGNPDRDGIVTLDASIMDENFNCGGVADLKRIKHPISVARRVMEKTPHVLLVGEGAQQFAVAEGFTLEPEYLSPKATQNYQKWLKKSEYKPVINVENKGDTPIAVPAKMPDGSWNHDTIGMIAMDITGNLSGSCTTSGMAFKMHGRVGDSPIIGAGLYVDNEVGGCAATGQGEDVIRIGGAAIVVEFMRMGLSPRAACKKAIERIASVKKEKAKDIQVAFVALAKDGTVGAYALQKGFTYAVTTNEGAKFFNAHYHLKS</sequence>
<organism evidence="4 5">
    <name type="scientific">Taibaiella lutea</name>
    <dbReference type="NCBI Taxonomy" id="2608001"/>
    <lineage>
        <taxon>Bacteria</taxon>
        <taxon>Pseudomonadati</taxon>
        <taxon>Bacteroidota</taxon>
        <taxon>Chitinophagia</taxon>
        <taxon>Chitinophagales</taxon>
        <taxon>Chitinophagaceae</taxon>
        <taxon>Taibaiella</taxon>
    </lineage>
</organism>
<dbReference type="PANTHER" id="PTHR10188">
    <property type="entry name" value="L-ASPARAGINASE"/>
    <property type="match status" value="1"/>
</dbReference>
<feature type="binding site" evidence="2">
    <location>
        <begin position="255"/>
        <end position="258"/>
    </location>
    <ligand>
        <name>substrate</name>
    </ligand>
</feature>
<evidence type="ECO:0000313" key="4">
    <source>
        <dbReference type="EMBL" id="KAA5537469.1"/>
    </source>
</evidence>
<evidence type="ECO:0000313" key="5">
    <source>
        <dbReference type="Proteomes" id="UP000323632"/>
    </source>
</evidence>
<dbReference type="FunFam" id="3.60.20.30:FF:000005">
    <property type="entry name" value="N(4)-(Beta-N-acetylglucosaminyl)-L-asparaginase"/>
    <property type="match status" value="1"/>
</dbReference>
<dbReference type="AlphaFoldDB" id="A0A5M6CW49"/>
<feature type="site" description="Cleavage; by autolysis" evidence="3">
    <location>
        <begin position="203"/>
        <end position="204"/>
    </location>
</feature>
<dbReference type="InterPro" id="IPR000246">
    <property type="entry name" value="Peptidase_T2"/>
</dbReference>
<gene>
    <name evidence="4" type="ORF">F0919_07275</name>
</gene>
<protein>
    <submittedName>
        <fullName evidence="4">N(4)-(Beta-N-acetylglucosaminyl)-L-asparaginase</fullName>
    </submittedName>
</protein>
<dbReference type="Proteomes" id="UP000323632">
    <property type="component" value="Unassembled WGS sequence"/>
</dbReference>
<evidence type="ECO:0000256" key="3">
    <source>
        <dbReference type="PIRSR" id="PIRSR600246-3"/>
    </source>
</evidence>
<keyword evidence="5" id="KW-1185">Reference proteome</keyword>
<proteinExistence type="predicted"/>
<dbReference type="Pfam" id="PF01112">
    <property type="entry name" value="Asparaginase_2"/>
    <property type="match status" value="1"/>
</dbReference>
<feature type="binding site" evidence="2">
    <location>
        <begin position="232"/>
        <end position="235"/>
    </location>
    <ligand>
        <name>substrate</name>
    </ligand>
</feature>
<dbReference type="InterPro" id="IPR029055">
    <property type="entry name" value="Ntn_hydrolases_N"/>
</dbReference>
<dbReference type="CDD" id="cd04513">
    <property type="entry name" value="Glycosylasparaginase"/>
    <property type="match status" value="1"/>
</dbReference>
<name>A0A5M6CW49_9BACT</name>
<dbReference type="PANTHER" id="PTHR10188:SF6">
    <property type="entry name" value="N(4)-(BETA-N-ACETYLGLUCOSAMINYL)-L-ASPARAGINASE"/>
    <property type="match status" value="1"/>
</dbReference>